<evidence type="ECO:0000313" key="13">
    <source>
        <dbReference type="Proteomes" id="UP001295794"/>
    </source>
</evidence>
<evidence type="ECO:0000313" key="12">
    <source>
        <dbReference type="EMBL" id="CAK5277674.1"/>
    </source>
</evidence>
<evidence type="ECO:0000256" key="2">
    <source>
        <dbReference type="ARBA" id="ARBA00022603"/>
    </source>
</evidence>
<evidence type="ECO:0000256" key="4">
    <source>
        <dbReference type="ARBA" id="ARBA00022691"/>
    </source>
</evidence>
<dbReference type="PIRSF" id="PIRSF016958">
    <property type="entry name" value="DUF858_MeTrfase_lik"/>
    <property type="match status" value="1"/>
</dbReference>
<accession>A0AAD2K4Y7</accession>
<sequence>MDPDLKDGLGYWATQPATYDGVLGGFGNGSLPRVDALGSRLFLLNLLPELCTVPSALKPLHPTSSNTRRRAVEVGAGVGRVTSDVLLHLFDDVVLVEPADHFVQQALSRARAPGAWRGLDDASKSVTFLQGTLQVLVIYLPLLNRISYAPKEFDPKRPHHCKVLDRLGHTPAQTDAVSGFDVIWCQWCLGHLSDPELAAFLKRSHSSLRNQEKSLIVVKENLCSDEADGSARIVFDEEDSSLTRSAFSNWYSPTMLNFQYADLMPRGKMYSKRLDCVSSMKKSKMDSLMVFML</sequence>
<comment type="catalytic activity">
    <reaction evidence="8">
        <text>N-terminal L-seryl-L-prolyl-L-lysyl-[protein] + 3 S-adenosyl-L-methionine = N-terminal N,N,N-trimethyl-L-seryl-L-prolyl-L-lysyl-[protein] + 3 S-adenosyl-L-homocysteine + 3 H(+)</text>
        <dbReference type="Rhea" id="RHEA:54724"/>
        <dbReference type="Rhea" id="RHEA-COMP:13789"/>
        <dbReference type="Rhea" id="RHEA-COMP:13973"/>
        <dbReference type="ChEBI" id="CHEBI:15378"/>
        <dbReference type="ChEBI" id="CHEBI:57856"/>
        <dbReference type="ChEBI" id="CHEBI:59789"/>
        <dbReference type="ChEBI" id="CHEBI:138061"/>
        <dbReference type="ChEBI" id="CHEBI:138317"/>
        <dbReference type="EC" id="2.1.1.244"/>
    </reaction>
</comment>
<dbReference type="Proteomes" id="UP001295794">
    <property type="component" value="Unassembled WGS sequence"/>
</dbReference>
<keyword evidence="13" id="KW-1185">Reference proteome</keyword>
<evidence type="ECO:0000256" key="1">
    <source>
        <dbReference type="ARBA" id="ARBA00009059"/>
    </source>
</evidence>
<comment type="caution">
    <text evidence="12">The sequence shown here is derived from an EMBL/GenBank/DDBJ whole genome shotgun (WGS) entry which is preliminary data.</text>
</comment>
<comment type="catalytic activity">
    <reaction evidence="9">
        <text>N-terminal L-prolyl-L-prolyl-L-lysyl-[protein] + 2 S-adenosyl-L-methionine = N-terminal N,N-dimethyl-L-prolyl-L-prolyl-L-lysyl-[protein] + 2 S-adenosyl-L-homocysteine + 2 H(+)</text>
        <dbReference type="Rhea" id="RHEA:54736"/>
        <dbReference type="Rhea" id="RHEA-COMP:13787"/>
        <dbReference type="Rhea" id="RHEA-COMP:13974"/>
        <dbReference type="ChEBI" id="CHEBI:15378"/>
        <dbReference type="ChEBI" id="CHEBI:57856"/>
        <dbReference type="ChEBI" id="CHEBI:59789"/>
        <dbReference type="ChEBI" id="CHEBI:138059"/>
        <dbReference type="ChEBI" id="CHEBI:138318"/>
        <dbReference type="EC" id="2.1.1.244"/>
    </reaction>
</comment>
<comment type="similarity">
    <text evidence="1">Belongs to the methyltransferase superfamily. NTM1 family.</text>
</comment>
<evidence type="ECO:0000256" key="3">
    <source>
        <dbReference type="ARBA" id="ARBA00022679"/>
    </source>
</evidence>
<proteinExistence type="inferred from homology"/>
<dbReference type="InterPro" id="IPR029063">
    <property type="entry name" value="SAM-dependent_MTases_sf"/>
</dbReference>
<reference evidence="12" key="1">
    <citation type="submission" date="2023-11" db="EMBL/GenBank/DDBJ databases">
        <authorList>
            <person name="De Vega J J."/>
            <person name="De Vega J J."/>
        </authorList>
    </citation>
    <scope>NUCLEOTIDE SEQUENCE</scope>
</reference>
<dbReference type="EC" id="2.1.1.244" evidence="5"/>
<evidence type="ECO:0000256" key="9">
    <source>
        <dbReference type="ARBA" id="ARBA00047885"/>
    </source>
</evidence>
<dbReference type="EMBL" id="CAVNYO010000419">
    <property type="protein sequence ID" value="CAK5277674.1"/>
    <property type="molecule type" value="Genomic_DNA"/>
</dbReference>
<evidence type="ECO:0000256" key="11">
    <source>
        <dbReference type="PIRSR" id="PIRSR016958-1"/>
    </source>
</evidence>
<name>A0AAD2K4Y7_9AGAR</name>
<dbReference type="InterPro" id="IPR008576">
    <property type="entry name" value="MeTrfase_NTM1"/>
</dbReference>
<protein>
    <recommendedName>
        <fullName evidence="6">Alpha N-terminal protein methyltransferase 1</fullName>
        <ecNumber evidence="5">2.1.1.244</ecNumber>
    </recommendedName>
    <alternativeName>
        <fullName evidence="7">X-Pro-Lys N-terminal protein methyltransferase 1</fullName>
    </alternativeName>
</protein>
<dbReference type="GO" id="GO:0032259">
    <property type="term" value="P:methylation"/>
    <property type="evidence" value="ECO:0007669"/>
    <property type="project" value="UniProtKB-KW"/>
</dbReference>
<evidence type="ECO:0000256" key="6">
    <source>
        <dbReference type="ARBA" id="ARBA00039449"/>
    </source>
</evidence>
<feature type="binding site" evidence="11">
    <location>
        <position position="75"/>
    </location>
    <ligand>
        <name>S-adenosyl-L-methionine</name>
        <dbReference type="ChEBI" id="CHEBI:59789"/>
    </ligand>
</feature>
<evidence type="ECO:0000256" key="8">
    <source>
        <dbReference type="ARBA" id="ARBA00047306"/>
    </source>
</evidence>
<dbReference type="AlphaFoldDB" id="A0AAD2K4Y7"/>
<evidence type="ECO:0000256" key="5">
    <source>
        <dbReference type="ARBA" id="ARBA00039112"/>
    </source>
</evidence>
<dbReference type="SUPFAM" id="SSF53335">
    <property type="entry name" value="S-adenosyl-L-methionine-dependent methyltransferases"/>
    <property type="match status" value="1"/>
</dbReference>
<dbReference type="Pfam" id="PF05891">
    <property type="entry name" value="Methyltransf_PK"/>
    <property type="match status" value="2"/>
</dbReference>
<dbReference type="Gene3D" id="3.40.50.150">
    <property type="entry name" value="Vaccinia Virus protein VP39"/>
    <property type="match status" value="1"/>
</dbReference>
<organism evidence="12 13">
    <name type="scientific">Mycena citricolor</name>
    <dbReference type="NCBI Taxonomy" id="2018698"/>
    <lineage>
        <taxon>Eukaryota</taxon>
        <taxon>Fungi</taxon>
        <taxon>Dikarya</taxon>
        <taxon>Basidiomycota</taxon>
        <taxon>Agaricomycotina</taxon>
        <taxon>Agaricomycetes</taxon>
        <taxon>Agaricomycetidae</taxon>
        <taxon>Agaricales</taxon>
        <taxon>Marasmiineae</taxon>
        <taxon>Mycenaceae</taxon>
        <taxon>Mycena</taxon>
    </lineage>
</organism>
<dbReference type="GO" id="GO:0005737">
    <property type="term" value="C:cytoplasm"/>
    <property type="evidence" value="ECO:0007669"/>
    <property type="project" value="TreeGrafter"/>
</dbReference>
<evidence type="ECO:0000256" key="10">
    <source>
        <dbReference type="ARBA" id="ARBA00048167"/>
    </source>
</evidence>
<gene>
    <name evidence="12" type="ORF">MYCIT1_LOCUS26705</name>
</gene>
<evidence type="ECO:0000256" key="7">
    <source>
        <dbReference type="ARBA" id="ARBA00043129"/>
    </source>
</evidence>
<comment type="catalytic activity">
    <reaction evidence="10">
        <text>N-terminal L-alanyl-L-prolyl-L-lysyl-[protein] + 3 S-adenosyl-L-methionine = N-terminal N,N,N-trimethyl-L-alanyl-L-prolyl-L-lysyl-[protein] + 3 S-adenosyl-L-homocysteine + 3 H(+)</text>
        <dbReference type="Rhea" id="RHEA:54712"/>
        <dbReference type="Rhea" id="RHEA-COMP:13785"/>
        <dbReference type="Rhea" id="RHEA-COMP:13971"/>
        <dbReference type="ChEBI" id="CHEBI:15378"/>
        <dbReference type="ChEBI" id="CHEBI:57856"/>
        <dbReference type="ChEBI" id="CHEBI:59789"/>
        <dbReference type="ChEBI" id="CHEBI:138057"/>
        <dbReference type="ChEBI" id="CHEBI:138315"/>
        <dbReference type="EC" id="2.1.1.244"/>
    </reaction>
</comment>
<keyword evidence="3" id="KW-0808">Transferase</keyword>
<feature type="binding site" evidence="11">
    <location>
        <position position="186"/>
    </location>
    <ligand>
        <name>S-adenosyl-L-methionine</name>
        <dbReference type="ChEBI" id="CHEBI:59789"/>
    </ligand>
</feature>
<dbReference type="PANTHER" id="PTHR12753:SF0">
    <property type="entry name" value="ALPHA N-TERMINAL PROTEIN METHYLTRANSFERASE 1"/>
    <property type="match status" value="1"/>
</dbReference>
<feature type="binding site" evidence="11">
    <location>
        <position position="80"/>
    </location>
    <ligand>
        <name>S-adenosyl-L-methionine</name>
        <dbReference type="ChEBI" id="CHEBI:59789"/>
    </ligand>
</feature>
<keyword evidence="4 11" id="KW-0949">S-adenosyl-L-methionine</keyword>
<keyword evidence="2" id="KW-0489">Methyltransferase</keyword>
<dbReference type="GO" id="GO:0071885">
    <property type="term" value="F:N-terminal protein N-methyltransferase activity"/>
    <property type="evidence" value="ECO:0007669"/>
    <property type="project" value="UniProtKB-EC"/>
</dbReference>
<feature type="binding site" evidence="11">
    <location>
        <begin position="133"/>
        <end position="134"/>
    </location>
    <ligand>
        <name>S-adenosyl-L-methionine</name>
        <dbReference type="ChEBI" id="CHEBI:59789"/>
    </ligand>
</feature>
<dbReference type="PANTHER" id="PTHR12753">
    <property type="entry name" value="AD-003 - RELATED"/>
    <property type="match status" value="1"/>
</dbReference>